<name>A0ABZ2YYS3_9BACT</name>
<keyword evidence="8" id="KW-1185">Reference proteome</keyword>
<evidence type="ECO:0000259" key="6">
    <source>
        <dbReference type="Pfam" id="PF08543"/>
    </source>
</evidence>
<dbReference type="InterPro" id="IPR029056">
    <property type="entry name" value="Ribokinase-like"/>
</dbReference>
<feature type="domain" description="Pyridoxamine kinase/Phosphomethylpyrimidine kinase" evidence="6">
    <location>
        <begin position="81"/>
        <end position="257"/>
    </location>
</feature>
<evidence type="ECO:0000313" key="7">
    <source>
        <dbReference type="EMBL" id="WZN44972.1"/>
    </source>
</evidence>
<dbReference type="PANTHER" id="PTHR10534">
    <property type="entry name" value="PYRIDOXAL KINASE"/>
    <property type="match status" value="1"/>
</dbReference>
<dbReference type="Gene3D" id="3.40.1190.20">
    <property type="match status" value="1"/>
</dbReference>
<reference evidence="7 8" key="1">
    <citation type="submission" date="2024-03" db="EMBL/GenBank/DDBJ databases">
        <title>Chitinophaga caseinilytica sp. nov., a casein hydrolysing bacterium isolated from forest soil.</title>
        <authorList>
            <person name="Lee D.S."/>
            <person name="Han D.M."/>
            <person name="Baek J.H."/>
            <person name="Choi D.G."/>
            <person name="Jeon J.H."/>
            <person name="Jeon C.O."/>
        </authorList>
    </citation>
    <scope>NUCLEOTIDE SEQUENCE [LARGE SCALE GENOMIC DNA]</scope>
    <source>
        <strain evidence="7 8">KACC 19118</strain>
    </source>
</reference>
<dbReference type="SUPFAM" id="SSF53613">
    <property type="entry name" value="Ribokinase-like"/>
    <property type="match status" value="1"/>
</dbReference>
<keyword evidence="2 7" id="KW-0808">Transferase</keyword>
<evidence type="ECO:0000256" key="1">
    <source>
        <dbReference type="ARBA" id="ARBA00012104"/>
    </source>
</evidence>
<dbReference type="NCBIfam" id="TIGR00687">
    <property type="entry name" value="pyridox_kin"/>
    <property type="match status" value="1"/>
</dbReference>
<evidence type="ECO:0000256" key="5">
    <source>
        <dbReference type="ARBA" id="ARBA00022840"/>
    </source>
</evidence>
<sequence length="287" mass="31114">MTTMPVKRDKTIIIHSKVSYGYVGSSTTALVLQTGRQDVITVPTVLYSNRLGLASVGGDVLPTALFASILDGILQLDILAEVSSIITGFIGSAEQVVITAGFVEKVKARHPDISYLCDPVMGDADEFYVAPGVAKAMIDRLIPLADVLTPNSFELQQMLGRRFASLEEMTTAIRENGRFSEQQLVVTSCQFADTPPGWIDIVSLDKDQLHLERTPRVAVDPPGTGELFAAHMHLQMLNGAAFPLAIRRAARVMQAVLAGIKADNRREMALQDILHSMEIAGREAAGR</sequence>
<dbReference type="RefSeq" id="WP_341839731.1">
    <property type="nucleotide sequence ID" value="NZ_CP149792.1"/>
</dbReference>
<protein>
    <recommendedName>
        <fullName evidence="1">pyridoxal kinase</fullName>
        <ecNumber evidence="1">2.7.1.35</ecNumber>
    </recommendedName>
</protein>
<dbReference type="GO" id="GO:0008478">
    <property type="term" value="F:pyridoxal kinase activity"/>
    <property type="evidence" value="ECO:0007669"/>
    <property type="project" value="UniProtKB-EC"/>
</dbReference>
<keyword evidence="3" id="KW-0547">Nucleotide-binding</keyword>
<dbReference type="EC" id="2.7.1.35" evidence="1"/>
<accession>A0ABZ2YYS3</accession>
<dbReference type="InterPro" id="IPR013749">
    <property type="entry name" value="PM/HMP-P_kinase-1"/>
</dbReference>
<dbReference type="PANTHER" id="PTHR10534:SF2">
    <property type="entry name" value="PYRIDOXAL KINASE"/>
    <property type="match status" value="1"/>
</dbReference>
<evidence type="ECO:0000256" key="3">
    <source>
        <dbReference type="ARBA" id="ARBA00022741"/>
    </source>
</evidence>
<dbReference type="InterPro" id="IPR004625">
    <property type="entry name" value="PyrdxlKinase"/>
</dbReference>
<proteinExistence type="predicted"/>
<dbReference type="Proteomes" id="UP001449657">
    <property type="component" value="Chromosome"/>
</dbReference>
<organism evidence="7 8">
    <name type="scientific">Chitinophaga caseinilytica</name>
    <dbReference type="NCBI Taxonomy" id="2267521"/>
    <lineage>
        <taxon>Bacteria</taxon>
        <taxon>Pseudomonadati</taxon>
        <taxon>Bacteroidota</taxon>
        <taxon>Chitinophagia</taxon>
        <taxon>Chitinophagales</taxon>
        <taxon>Chitinophagaceae</taxon>
        <taxon>Chitinophaga</taxon>
    </lineage>
</organism>
<keyword evidence="5" id="KW-0067">ATP-binding</keyword>
<keyword evidence="4 7" id="KW-0418">Kinase</keyword>
<evidence type="ECO:0000313" key="8">
    <source>
        <dbReference type="Proteomes" id="UP001449657"/>
    </source>
</evidence>
<gene>
    <name evidence="7" type="primary">pdxY</name>
    <name evidence="7" type="ORF">WJU22_18920</name>
</gene>
<dbReference type="Pfam" id="PF08543">
    <property type="entry name" value="Phos_pyr_kin"/>
    <property type="match status" value="1"/>
</dbReference>
<evidence type="ECO:0000256" key="2">
    <source>
        <dbReference type="ARBA" id="ARBA00022679"/>
    </source>
</evidence>
<dbReference type="CDD" id="cd01173">
    <property type="entry name" value="pyridoxal_pyridoxamine_kinase"/>
    <property type="match status" value="1"/>
</dbReference>
<dbReference type="EMBL" id="CP150096">
    <property type="protein sequence ID" value="WZN44972.1"/>
    <property type="molecule type" value="Genomic_DNA"/>
</dbReference>
<evidence type="ECO:0000256" key="4">
    <source>
        <dbReference type="ARBA" id="ARBA00022777"/>
    </source>
</evidence>